<dbReference type="PROSITE" id="PS51186">
    <property type="entry name" value="GNAT"/>
    <property type="match status" value="1"/>
</dbReference>
<dbReference type="Gene3D" id="3.40.630.30">
    <property type="match status" value="1"/>
</dbReference>
<dbReference type="InterPro" id="IPR016181">
    <property type="entry name" value="Acyl_CoA_acyltransferase"/>
</dbReference>
<gene>
    <name evidence="2" type="ORF">MZV50_14570</name>
</gene>
<dbReference type="CDD" id="cd04301">
    <property type="entry name" value="NAT_SF"/>
    <property type="match status" value="1"/>
</dbReference>
<proteinExistence type="predicted"/>
<organism evidence="2 3">
    <name type="scientific">Caulobacter segnis</name>
    <dbReference type="NCBI Taxonomy" id="88688"/>
    <lineage>
        <taxon>Bacteria</taxon>
        <taxon>Pseudomonadati</taxon>
        <taxon>Pseudomonadota</taxon>
        <taxon>Alphaproteobacteria</taxon>
        <taxon>Caulobacterales</taxon>
        <taxon>Caulobacteraceae</taxon>
        <taxon>Caulobacter</taxon>
    </lineage>
</organism>
<evidence type="ECO:0000313" key="3">
    <source>
        <dbReference type="Proteomes" id="UP001057520"/>
    </source>
</evidence>
<dbReference type="SUPFAM" id="SSF55729">
    <property type="entry name" value="Acyl-CoA N-acyltransferases (Nat)"/>
    <property type="match status" value="1"/>
</dbReference>
<sequence>MIVLVTPRLRLRTARPDDLEAMHAVLSSVEATLYWSTPPHADLDRTAVWLRAMIDIPSGEGEDFVVEHEGRVIGKAGLYRFPEIGFILHPDSWGQGLASEALTAVLTRGFDVHGLDAVIADVDPRNAASLRLLARHGFGETGRRERSWLVGETWCDSIDLALTRDDWLAARPG</sequence>
<dbReference type="PANTHER" id="PTHR43792">
    <property type="entry name" value="GNAT FAMILY, PUTATIVE (AFU_ORTHOLOGUE AFUA_3G00765)-RELATED-RELATED"/>
    <property type="match status" value="1"/>
</dbReference>
<protein>
    <submittedName>
        <fullName evidence="2">GNAT family N-acetyltransferase</fullName>
    </submittedName>
</protein>
<reference evidence="2 3" key="1">
    <citation type="submission" date="2022-04" db="EMBL/GenBank/DDBJ databases">
        <title>Genome sequence of soybean root-associated Caulobacter segnis RL271.</title>
        <authorList>
            <person name="Longley R."/>
            <person name="Bonito G."/>
            <person name="Trigodet F."/>
            <person name="Crosson S."/>
            <person name="Fiebig A."/>
        </authorList>
    </citation>
    <scope>NUCLEOTIDE SEQUENCE [LARGE SCALE GENOMIC DNA]</scope>
    <source>
        <strain evidence="2 3">RL271</strain>
    </source>
</reference>
<name>A0ABY4ZMA8_9CAUL</name>
<evidence type="ECO:0000313" key="2">
    <source>
        <dbReference type="EMBL" id="USQ93841.1"/>
    </source>
</evidence>
<feature type="domain" description="N-acetyltransferase" evidence="1">
    <location>
        <begin position="9"/>
        <end position="165"/>
    </location>
</feature>
<dbReference type="Proteomes" id="UP001057520">
    <property type="component" value="Chromosome"/>
</dbReference>
<keyword evidence="3" id="KW-1185">Reference proteome</keyword>
<dbReference type="Pfam" id="PF13302">
    <property type="entry name" value="Acetyltransf_3"/>
    <property type="match status" value="1"/>
</dbReference>
<dbReference type="InterPro" id="IPR051531">
    <property type="entry name" value="N-acetyltransferase"/>
</dbReference>
<dbReference type="PANTHER" id="PTHR43792:SF1">
    <property type="entry name" value="N-ACETYLTRANSFERASE DOMAIN-CONTAINING PROTEIN"/>
    <property type="match status" value="1"/>
</dbReference>
<dbReference type="EMBL" id="CP096040">
    <property type="protein sequence ID" value="USQ93841.1"/>
    <property type="molecule type" value="Genomic_DNA"/>
</dbReference>
<evidence type="ECO:0000259" key="1">
    <source>
        <dbReference type="PROSITE" id="PS51186"/>
    </source>
</evidence>
<dbReference type="InterPro" id="IPR000182">
    <property type="entry name" value="GNAT_dom"/>
</dbReference>
<accession>A0ABY4ZMA8</accession>